<dbReference type="EMBL" id="PDGH01000113">
    <property type="protein sequence ID" value="POB45578.1"/>
    <property type="molecule type" value="Genomic_DNA"/>
</dbReference>
<protein>
    <submittedName>
        <fullName evidence="2">DUF58 domain-containing protein</fullName>
    </submittedName>
</protein>
<proteinExistence type="predicted"/>
<dbReference type="InterPro" id="IPR002881">
    <property type="entry name" value="DUF58"/>
</dbReference>
<evidence type="ECO:0000313" key="2">
    <source>
        <dbReference type="EMBL" id="POB45578.1"/>
    </source>
</evidence>
<name>A0A2S3R070_VIBVL</name>
<dbReference type="PANTHER" id="PTHR33608:SF12">
    <property type="entry name" value="DUF58 DOMAIN-CONTAINING PROTEIN"/>
    <property type="match status" value="1"/>
</dbReference>
<dbReference type="Proteomes" id="UP000237466">
    <property type="component" value="Unassembled WGS sequence"/>
</dbReference>
<dbReference type="PANTHER" id="PTHR33608">
    <property type="entry name" value="BLL2464 PROTEIN"/>
    <property type="match status" value="1"/>
</dbReference>
<organism evidence="2 3">
    <name type="scientific">Vibrio vulnificus</name>
    <dbReference type="NCBI Taxonomy" id="672"/>
    <lineage>
        <taxon>Bacteria</taxon>
        <taxon>Pseudomonadati</taxon>
        <taxon>Pseudomonadota</taxon>
        <taxon>Gammaproteobacteria</taxon>
        <taxon>Vibrionales</taxon>
        <taxon>Vibrionaceae</taxon>
        <taxon>Vibrio</taxon>
    </lineage>
</organism>
<comment type="caution">
    <text evidence="2">The sequence shown here is derived from an EMBL/GenBank/DDBJ whole genome shotgun (WGS) entry which is preliminary data.</text>
</comment>
<dbReference type="AlphaFoldDB" id="A0A2S3R070"/>
<sequence length="305" mass="35123">MTPVTLPPHCNGVALSLEELLYYQSQAVRWIPPARSVWSHLNGGHASRVRGRGMDFEEVRQYQQGDDIRSIDWRVTARTGKAHTKLFSEDKEQAVILYLDLNSSMFFGSRYVYKSVQAAHLASVILWTTLAKKDRFGAMIDDGETLFEHKPSALVRNGLAFLSQLTQRHNEQLEQATEHRRPFSQTIERLKRMSPKGCEIIFLSDFIKMNEQEINQITQLRQHNNLRLVQLYDPLEQGETRYRGSVLASDGQHSRWFDFGSKKQKLALKNNFDQHQQSLRLLSYRNGIPFSTLSSAESLINQLSV</sequence>
<evidence type="ECO:0000259" key="1">
    <source>
        <dbReference type="Pfam" id="PF01882"/>
    </source>
</evidence>
<reference evidence="2 3" key="1">
    <citation type="journal article" date="2018" name="Front. Microbiol.">
        <title>Phylogeny of Vibrio vulnificus from the Analysis of the Core-Genome: Implications for Intra-Species Taxonomy.</title>
        <authorList>
            <person name="Roig F.J."/>
            <person name="Gonzalez-Candelas F."/>
            <person name="Sanjuan E."/>
            <person name="Fouz B."/>
            <person name="Feil E.J."/>
            <person name="Llorens C."/>
            <person name="Baker-Austin C."/>
            <person name="Oliver J.D."/>
            <person name="Danin-Poleg Y."/>
            <person name="Gibas C.J."/>
            <person name="Kashi Y."/>
            <person name="Gulig P.A."/>
            <person name="Morrison S.S."/>
            <person name="Amaro C."/>
        </authorList>
    </citation>
    <scope>NUCLEOTIDE SEQUENCE [LARGE SCALE GENOMIC DNA]</scope>
    <source>
        <strain evidence="2 3">CECT4608</strain>
    </source>
</reference>
<dbReference type="RefSeq" id="WP_103200784.1">
    <property type="nucleotide sequence ID" value="NZ_JAERHT010000009.1"/>
</dbReference>
<accession>A0A2S3R070</accession>
<feature type="domain" description="DUF58" evidence="1">
    <location>
        <begin position="58"/>
        <end position="264"/>
    </location>
</feature>
<evidence type="ECO:0000313" key="3">
    <source>
        <dbReference type="Proteomes" id="UP000237466"/>
    </source>
</evidence>
<dbReference type="Pfam" id="PF01882">
    <property type="entry name" value="DUF58"/>
    <property type="match status" value="1"/>
</dbReference>
<gene>
    <name evidence="2" type="ORF">CRN52_16525</name>
</gene>